<dbReference type="PRINTS" id="PR01005">
    <property type="entry name" value="FLGHOOKAP1"/>
</dbReference>
<dbReference type="GO" id="GO:0005198">
    <property type="term" value="F:structural molecule activity"/>
    <property type="evidence" value="ECO:0007669"/>
    <property type="project" value="UniProtKB-UniRule"/>
</dbReference>
<accession>A0A9X2FHE9</accession>
<organism evidence="11 12">
    <name type="scientific">Ligilactobacillus ubinensis</name>
    <dbReference type="NCBI Taxonomy" id="2876789"/>
    <lineage>
        <taxon>Bacteria</taxon>
        <taxon>Bacillati</taxon>
        <taxon>Bacillota</taxon>
        <taxon>Bacilli</taxon>
        <taxon>Lactobacillales</taxon>
        <taxon>Lactobacillaceae</taxon>
        <taxon>Ligilactobacillus</taxon>
    </lineage>
</organism>
<keyword evidence="11" id="KW-0966">Cell projection</keyword>
<evidence type="ECO:0000256" key="6">
    <source>
        <dbReference type="ARBA" id="ARBA00023143"/>
    </source>
</evidence>
<dbReference type="SUPFAM" id="SSF64518">
    <property type="entry name" value="Phase 1 flagellin"/>
    <property type="match status" value="1"/>
</dbReference>
<dbReference type="EMBL" id="JAIULA010000003">
    <property type="protein sequence ID" value="MCP0886219.1"/>
    <property type="molecule type" value="Genomic_DNA"/>
</dbReference>
<proteinExistence type="inferred from homology"/>
<evidence type="ECO:0000259" key="8">
    <source>
        <dbReference type="Pfam" id="PF00460"/>
    </source>
</evidence>
<reference evidence="11 12" key="1">
    <citation type="journal article" date="2023" name="Int. J. Syst. Evol. Microbiol.">
        <title>Ligilactobacillus ubinensis sp. nov., a novel species isolated from the wild ferment of a durian fruit (Durio zibethinus).</title>
        <authorList>
            <person name="Heng Y.C."/>
            <person name="Menon N."/>
            <person name="Chen B."/>
            <person name="Loo B.Z.L."/>
            <person name="Wong G.W.J."/>
            <person name="Lim A.C.H."/>
            <person name="Silvaraju S."/>
            <person name="Kittelmann S."/>
        </authorList>
    </citation>
    <scope>NUCLEOTIDE SEQUENCE [LARGE SCALE GENOMIC DNA]</scope>
    <source>
        <strain evidence="11 12">WILCCON 0076</strain>
    </source>
</reference>
<comment type="subcellular location">
    <subcellularLocation>
        <location evidence="1 7">Bacterial flagellum</location>
    </subcellularLocation>
    <subcellularLocation>
        <location evidence="2 7">Secreted</location>
    </subcellularLocation>
</comment>
<evidence type="ECO:0000259" key="10">
    <source>
        <dbReference type="Pfam" id="PF22638"/>
    </source>
</evidence>
<dbReference type="PANTHER" id="PTHR30033:SF1">
    <property type="entry name" value="FLAGELLAR HOOK-ASSOCIATED PROTEIN 1"/>
    <property type="match status" value="1"/>
</dbReference>
<dbReference type="InterPro" id="IPR001444">
    <property type="entry name" value="Flag_bb_rod_N"/>
</dbReference>
<dbReference type="Pfam" id="PF00460">
    <property type="entry name" value="Flg_bb_rod"/>
    <property type="match status" value="1"/>
</dbReference>
<comment type="caution">
    <text evidence="11">The sequence shown here is derived from an EMBL/GenBank/DDBJ whole genome shotgun (WGS) entry which is preliminary data.</text>
</comment>
<evidence type="ECO:0000256" key="5">
    <source>
        <dbReference type="ARBA" id="ARBA00022525"/>
    </source>
</evidence>
<comment type="similarity">
    <text evidence="3 7">Belongs to the flagella basal body rod proteins family.</text>
</comment>
<dbReference type="AlphaFoldDB" id="A0A9X2FHE9"/>
<dbReference type="Proteomes" id="UP001139006">
    <property type="component" value="Unassembled WGS sequence"/>
</dbReference>
<evidence type="ECO:0000256" key="2">
    <source>
        <dbReference type="ARBA" id="ARBA00004613"/>
    </source>
</evidence>
<evidence type="ECO:0000259" key="9">
    <source>
        <dbReference type="Pfam" id="PF06429"/>
    </source>
</evidence>
<dbReference type="GO" id="GO:0044780">
    <property type="term" value="P:bacterial-type flagellum assembly"/>
    <property type="evidence" value="ECO:0007669"/>
    <property type="project" value="InterPro"/>
</dbReference>
<evidence type="ECO:0000256" key="1">
    <source>
        <dbReference type="ARBA" id="ARBA00004365"/>
    </source>
</evidence>
<keyword evidence="11" id="KW-0969">Cilium</keyword>
<dbReference type="NCBIfam" id="TIGR02492">
    <property type="entry name" value="flgK_ends"/>
    <property type="match status" value="1"/>
</dbReference>
<protein>
    <recommendedName>
        <fullName evidence="4 7">Flagellar hook-associated protein 1</fullName>
        <shortName evidence="7">HAP1</shortName>
    </recommendedName>
</protein>
<dbReference type="Pfam" id="PF22638">
    <property type="entry name" value="FlgK_D1"/>
    <property type="match status" value="1"/>
</dbReference>
<sequence>MVGLFGTLGTASSGLNASDVALQTSANNISNSSTDGYSRQKVNLQTKSAYTLAGVGSIGTGVKVDGVQRDVSDYIREQIRNTNSKYESATQRSTTLGNLEDILNEPSDNGIVTQLSSMSSSWTTVANDPELSTGKSVVIEDASSFVDAIHDMASSISDLKNTTVTGIEQSALDFNTDLDDLNDINTQIYASETAGDTPNTLLDTRDSLLKSLSGLADITTSTDSYGRVSVYLGSTKNSDNLVLDASTKTVNKLSVVSATSSDSSTVFVDGDTTTTPVSVSGTYDPGTLLILSKSGDTYSVAKEATVSEGDLGGYQDALKEINSEMDDLNSFTNTVVKTINTIYNSDGSTTPTTSQMYDGLFTLSQDSTNPAADFEVNTDLVDNPEELKTGTSGNSGDSTIATAIANAFSSAMTTDGSDESVLSTFDASSLSFTTSTSGSSYATRFNNIVTTNGIAKQKADNSESSQNTLLTSLNDQDDSVSGVSINEEMADVIKYQNAFQANARMLEIVSDCLDTLINKTGV</sequence>
<dbReference type="Pfam" id="PF06429">
    <property type="entry name" value="Flg_bbr_C"/>
    <property type="match status" value="1"/>
</dbReference>
<keyword evidence="6 7" id="KW-0975">Bacterial flagellum</keyword>
<evidence type="ECO:0000313" key="12">
    <source>
        <dbReference type="Proteomes" id="UP001139006"/>
    </source>
</evidence>
<keyword evidence="11" id="KW-0282">Flagellum</keyword>
<evidence type="ECO:0000313" key="11">
    <source>
        <dbReference type="EMBL" id="MCP0886219.1"/>
    </source>
</evidence>
<dbReference type="GO" id="GO:0009424">
    <property type="term" value="C:bacterial-type flagellum hook"/>
    <property type="evidence" value="ECO:0007669"/>
    <property type="project" value="UniProtKB-UniRule"/>
</dbReference>
<dbReference type="InterPro" id="IPR010930">
    <property type="entry name" value="Flg_bb/hook_C_dom"/>
</dbReference>
<dbReference type="PANTHER" id="PTHR30033">
    <property type="entry name" value="FLAGELLAR HOOK-ASSOCIATED PROTEIN 1"/>
    <property type="match status" value="1"/>
</dbReference>
<dbReference type="RefSeq" id="WP_253359219.1">
    <property type="nucleotide sequence ID" value="NZ_JAIULA010000003.1"/>
</dbReference>
<dbReference type="InterPro" id="IPR053927">
    <property type="entry name" value="FlgK_helical"/>
</dbReference>
<feature type="domain" description="Flagellar basal-body/hook protein C-terminal" evidence="9">
    <location>
        <begin position="480"/>
        <end position="518"/>
    </location>
</feature>
<gene>
    <name evidence="7 11" type="primary">flgK</name>
    <name evidence="11" type="ORF">LB941_02565</name>
</gene>
<evidence type="ECO:0000256" key="7">
    <source>
        <dbReference type="RuleBase" id="RU362065"/>
    </source>
</evidence>
<evidence type="ECO:0000256" key="3">
    <source>
        <dbReference type="ARBA" id="ARBA00009677"/>
    </source>
</evidence>
<dbReference type="InterPro" id="IPR019776">
    <property type="entry name" value="Flagellar_basal_body_rod_CS"/>
</dbReference>
<keyword evidence="12" id="KW-1185">Reference proteome</keyword>
<evidence type="ECO:0000256" key="4">
    <source>
        <dbReference type="ARBA" id="ARBA00016244"/>
    </source>
</evidence>
<dbReference type="GO" id="GO:0005576">
    <property type="term" value="C:extracellular region"/>
    <property type="evidence" value="ECO:0007669"/>
    <property type="project" value="UniProtKB-SubCell"/>
</dbReference>
<dbReference type="PROSITE" id="PS00588">
    <property type="entry name" value="FLAGELLA_BB_ROD"/>
    <property type="match status" value="1"/>
</dbReference>
<dbReference type="InterPro" id="IPR002371">
    <property type="entry name" value="FlgK"/>
</dbReference>
<keyword evidence="5 7" id="KW-0964">Secreted</keyword>
<feature type="domain" description="Flagellar basal body rod protein N-terminal" evidence="8">
    <location>
        <begin position="10"/>
        <end position="37"/>
    </location>
</feature>
<feature type="domain" description="Flagellar hook-associated protein FlgK helical" evidence="10">
    <location>
        <begin position="97"/>
        <end position="344"/>
    </location>
</feature>
<name>A0A9X2FHE9_9LACO</name>